<dbReference type="AlphaFoldDB" id="A0A412XZT4"/>
<gene>
    <name evidence="1" type="ORF">DWW09_14240</name>
</gene>
<organism evidence="1 2">
    <name type="scientific">Bacteroides clarus</name>
    <dbReference type="NCBI Taxonomy" id="626929"/>
    <lineage>
        <taxon>Bacteria</taxon>
        <taxon>Pseudomonadati</taxon>
        <taxon>Bacteroidota</taxon>
        <taxon>Bacteroidia</taxon>
        <taxon>Bacteroidales</taxon>
        <taxon>Bacteroidaceae</taxon>
        <taxon>Bacteroides</taxon>
    </lineage>
</organism>
<proteinExistence type="predicted"/>
<name>A0A412XZT4_9BACE</name>
<dbReference type="Proteomes" id="UP000284366">
    <property type="component" value="Unassembled WGS sequence"/>
</dbReference>
<evidence type="ECO:0000313" key="2">
    <source>
        <dbReference type="Proteomes" id="UP000284366"/>
    </source>
</evidence>
<dbReference type="EMBL" id="QRZG01000028">
    <property type="protein sequence ID" value="RGV50716.1"/>
    <property type="molecule type" value="Genomic_DNA"/>
</dbReference>
<accession>A0A412XZT4</accession>
<reference evidence="1 2" key="1">
    <citation type="submission" date="2018-08" db="EMBL/GenBank/DDBJ databases">
        <title>A genome reference for cultivated species of the human gut microbiota.</title>
        <authorList>
            <person name="Zou Y."/>
            <person name="Xue W."/>
            <person name="Luo G."/>
        </authorList>
    </citation>
    <scope>NUCLEOTIDE SEQUENCE [LARGE SCALE GENOMIC DNA]</scope>
    <source>
        <strain evidence="1 2">AF14-27</strain>
    </source>
</reference>
<protein>
    <submittedName>
        <fullName evidence="1">Uncharacterized protein</fullName>
    </submittedName>
</protein>
<comment type="caution">
    <text evidence="1">The sequence shown here is derived from an EMBL/GenBank/DDBJ whole genome shotgun (WGS) entry which is preliminary data.</text>
</comment>
<sequence length="62" mass="7059">MYVITDFHCGEKLFSSTIKIAVYAEGGIPSSVNRDNIGDFSEIKRKDNARIRASLRFMRGYI</sequence>
<evidence type="ECO:0000313" key="1">
    <source>
        <dbReference type="EMBL" id="RGV50716.1"/>
    </source>
</evidence>